<evidence type="ECO:0000313" key="8">
    <source>
        <dbReference type="Proteomes" id="UP000261087"/>
    </source>
</evidence>
<dbReference type="Proteomes" id="UP000261087">
    <property type="component" value="Unassembled WGS sequence"/>
</dbReference>
<feature type="domain" description="Integral membrane bound transporter" evidence="6">
    <location>
        <begin position="215"/>
        <end position="332"/>
    </location>
</feature>
<evidence type="ECO:0000256" key="5">
    <source>
        <dbReference type="SAM" id="Phobius"/>
    </source>
</evidence>
<accession>A0A3E5FT79</accession>
<keyword evidence="2 5" id="KW-0812">Transmembrane</keyword>
<feature type="transmembrane region" description="Helical" evidence="5">
    <location>
        <begin position="29"/>
        <end position="49"/>
    </location>
</feature>
<feature type="transmembrane region" description="Helical" evidence="5">
    <location>
        <begin position="110"/>
        <end position="129"/>
    </location>
</feature>
<feature type="transmembrane region" description="Helical" evidence="5">
    <location>
        <begin position="87"/>
        <end position="104"/>
    </location>
</feature>
<sequence>MKFYNTLQLDPIVLKKYVRESRTTKEKKYYLYAIIIRAILLVIFSIIYISTLTTFFGQKNSSMAVVLFCALLSIRFVDFGYKITHSLISLAVIFIILLISPLLMLNISPFLGLIVNFLSILTILVLSCEKPEMGNGGLYIFGYVFLSGTQIGPSVFYQRAQMTFVGYLILASILYIKHRHKHKNISLHQVLNDFDIYNQKSQWQIQIAFIMSALFFIGNFFNLNHFMWVGFACSSLITSYPININERLINRALGAFIGSFLFAIITPIIPSSLATLYGPISGLCLGFSSSYRSKTIFNCFGALLMASSIYGIKEAVYLRIVNNLIGLIFGYIFFQIFQKFFIQRCLSKTISNKKTLNPYNY</sequence>
<feature type="transmembrane region" description="Helical" evidence="5">
    <location>
        <begin position="324"/>
        <end position="342"/>
    </location>
</feature>
<comment type="subcellular location">
    <subcellularLocation>
        <location evidence="1">Membrane</location>
        <topology evidence="1">Multi-pass membrane protein</topology>
    </subcellularLocation>
</comment>
<dbReference type="EMBL" id="QSVF01000001">
    <property type="protein sequence ID" value="RGO14084.1"/>
    <property type="molecule type" value="Genomic_DNA"/>
</dbReference>
<feature type="transmembrane region" description="Helical" evidence="5">
    <location>
        <begin position="252"/>
        <end position="275"/>
    </location>
</feature>
<feature type="transmembrane region" description="Helical" evidence="5">
    <location>
        <begin position="136"/>
        <end position="153"/>
    </location>
</feature>
<dbReference type="InterPro" id="IPR049453">
    <property type="entry name" value="Memb_transporter_dom"/>
</dbReference>
<comment type="caution">
    <text evidence="7">The sequence shown here is derived from an EMBL/GenBank/DDBJ whole genome shotgun (WGS) entry which is preliminary data.</text>
</comment>
<keyword evidence="3 5" id="KW-1133">Transmembrane helix</keyword>
<evidence type="ECO:0000259" key="6">
    <source>
        <dbReference type="Pfam" id="PF13515"/>
    </source>
</evidence>
<evidence type="ECO:0000256" key="1">
    <source>
        <dbReference type="ARBA" id="ARBA00004141"/>
    </source>
</evidence>
<evidence type="ECO:0000313" key="7">
    <source>
        <dbReference type="EMBL" id="RGO14084.1"/>
    </source>
</evidence>
<evidence type="ECO:0000256" key="3">
    <source>
        <dbReference type="ARBA" id="ARBA00022989"/>
    </source>
</evidence>
<name>A0A3E5FT79_9FIRM</name>
<evidence type="ECO:0000256" key="4">
    <source>
        <dbReference type="ARBA" id="ARBA00023136"/>
    </source>
</evidence>
<evidence type="ECO:0000256" key="2">
    <source>
        <dbReference type="ARBA" id="ARBA00022692"/>
    </source>
</evidence>
<dbReference type="AlphaFoldDB" id="A0A3E5FT79"/>
<dbReference type="GO" id="GO:0016020">
    <property type="term" value="C:membrane"/>
    <property type="evidence" value="ECO:0007669"/>
    <property type="project" value="UniProtKB-SubCell"/>
</dbReference>
<dbReference type="Pfam" id="PF13515">
    <property type="entry name" value="FUSC_2"/>
    <property type="match status" value="1"/>
</dbReference>
<reference evidence="7 8" key="1">
    <citation type="submission" date="2018-08" db="EMBL/GenBank/DDBJ databases">
        <title>A genome reference for cultivated species of the human gut microbiota.</title>
        <authorList>
            <person name="Zou Y."/>
            <person name="Xue W."/>
            <person name="Luo G."/>
        </authorList>
    </citation>
    <scope>NUCLEOTIDE SEQUENCE [LARGE SCALE GENOMIC DNA]</scope>
    <source>
        <strain evidence="7 8">OM02-6</strain>
    </source>
</reference>
<protein>
    <submittedName>
        <fullName evidence="7">FUSC family protein</fullName>
    </submittedName>
</protein>
<proteinExistence type="predicted"/>
<gene>
    <name evidence="7" type="ORF">DXB31_00330</name>
</gene>
<dbReference type="RefSeq" id="WP_117604384.1">
    <property type="nucleotide sequence ID" value="NZ_CATZTT010000001.1"/>
</dbReference>
<feature type="transmembrane region" description="Helical" evidence="5">
    <location>
        <begin position="61"/>
        <end position="80"/>
    </location>
</feature>
<keyword evidence="4 5" id="KW-0472">Membrane</keyword>
<feature type="transmembrane region" description="Helical" evidence="5">
    <location>
        <begin position="203"/>
        <end position="221"/>
    </location>
</feature>
<organism evidence="7 8">
    <name type="scientific">Thomasclavelia spiroformis</name>
    <dbReference type="NCBI Taxonomy" id="29348"/>
    <lineage>
        <taxon>Bacteria</taxon>
        <taxon>Bacillati</taxon>
        <taxon>Bacillota</taxon>
        <taxon>Erysipelotrichia</taxon>
        <taxon>Erysipelotrichales</taxon>
        <taxon>Coprobacillaceae</taxon>
        <taxon>Thomasclavelia</taxon>
    </lineage>
</organism>